<dbReference type="Proteomes" id="UP000828048">
    <property type="component" value="Chromosome 8"/>
</dbReference>
<name>A0ACB7YGS1_9ERIC</name>
<dbReference type="EMBL" id="CM037158">
    <property type="protein sequence ID" value="KAH7852388.1"/>
    <property type="molecule type" value="Genomic_DNA"/>
</dbReference>
<evidence type="ECO:0000313" key="2">
    <source>
        <dbReference type="Proteomes" id="UP000828048"/>
    </source>
</evidence>
<organism evidence="1 2">
    <name type="scientific">Vaccinium darrowii</name>
    <dbReference type="NCBI Taxonomy" id="229202"/>
    <lineage>
        <taxon>Eukaryota</taxon>
        <taxon>Viridiplantae</taxon>
        <taxon>Streptophyta</taxon>
        <taxon>Embryophyta</taxon>
        <taxon>Tracheophyta</taxon>
        <taxon>Spermatophyta</taxon>
        <taxon>Magnoliopsida</taxon>
        <taxon>eudicotyledons</taxon>
        <taxon>Gunneridae</taxon>
        <taxon>Pentapetalae</taxon>
        <taxon>asterids</taxon>
        <taxon>Ericales</taxon>
        <taxon>Ericaceae</taxon>
        <taxon>Vaccinioideae</taxon>
        <taxon>Vaccinieae</taxon>
        <taxon>Vaccinium</taxon>
    </lineage>
</organism>
<reference evidence="1 2" key="1">
    <citation type="journal article" date="2021" name="Hortic Res">
        <title>High-quality reference genome and annotation aids understanding of berry development for evergreen blueberry (Vaccinium darrowii).</title>
        <authorList>
            <person name="Yu J."/>
            <person name="Hulse-Kemp A.M."/>
            <person name="Babiker E."/>
            <person name="Staton M."/>
        </authorList>
    </citation>
    <scope>NUCLEOTIDE SEQUENCE [LARGE SCALE GENOMIC DNA]</scope>
    <source>
        <strain evidence="2">cv. NJ 8807/NJ 8810</strain>
        <tissue evidence="1">Young leaf</tissue>
    </source>
</reference>
<evidence type="ECO:0000313" key="1">
    <source>
        <dbReference type="EMBL" id="KAH7852388.1"/>
    </source>
</evidence>
<accession>A0ACB7YGS1</accession>
<sequence>MANEAEKVYVAVGTDLQDGFAALEWVLRKWSSHSISIVIIPAPIDTSKDYVYTPLGKLPASYLTDEKLEAYRKTKEGEGDKLLPQYQAFCGKVKVELLKIQKHDEPLHNLLVELMSGLHITKLVISITFMKSSSWKSHRLSGLLHVHRQRPDLCDIFLISEGKLVFLREENREGIIEDDQGRVFARFNEKGSLRALLGRKFPSTAKNAKNSPLPSTSNYNRDQWGNCVEEIESYFHQLLPSISDEEGSEIETDTLRNSEAEPEIQENMSAADKEELLKVKIKKAQEIIQLKRKEAQANIERHAKAEWAISLCTRRAEELEAHIKEEIATRADLKEELDTAKYEVEEIQTEVEDKKNKLKTILELQNDLSNKLKQSSMEKSQVEEQLAKAVTIRSGMVQKIEELRHQRDVLQRRVEFCREKDALGMATRFSDLQFRYREFTSEEIIVATDGFSERLRLKSEGNWTNVYRGRIYNTAVAIKVDTSANGMSKDAFEAKVKTLSQMRHPHLIAIYGFCLELKCMVYEYMHNGCLRDALFLVRSRGNRSRIQGGLNWHARIRIAAEVSSGLGFLHLAQPRPIAHGDLNPSKILLDHNLASKIHGFRPGWCHDQSDVRSDIRAFGNLVLQLLTGSNWTRFVDKAMVMDRAGLVEVLDEMAGEWPVDLAAELAGIAMRCLGNNDGLEGELLMAPVFKEIEQVRKKADDLVAARECEVPIGEGVDMEDSNNAPTVFLCPILQDVMKNPHIAADGFSYELEAIEQWLNTKDTSPMTNLKLEHKLLTPNQVLRSLIYDWRCKRSIPLA</sequence>
<comment type="caution">
    <text evidence="1">The sequence shown here is derived from an EMBL/GenBank/DDBJ whole genome shotgun (WGS) entry which is preliminary data.</text>
</comment>
<proteinExistence type="predicted"/>
<keyword evidence="2" id="KW-1185">Reference proteome</keyword>
<protein>
    <submittedName>
        <fullName evidence="1">Uncharacterized protein</fullName>
    </submittedName>
</protein>
<gene>
    <name evidence="1" type="ORF">Vadar_024252</name>
</gene>